<keyword evidence="2" id="KW-1185">Reference proteome</keyword>
<dbReference type="AlphaFoldDB" id="A0A165EP82"/>
<dbReference type="Proteomes" id="UP000076842">
    <property type="component" value="Unassembled WGS sequence"/>
</dbReference>
<dbReference type="EMBL" id="KV423998">
    <property type="protein sequence ID" value="KZT55259.1"/>
    <property type="molecule type" value="Genomic_DNA"/>
</dbReference>
<evidence type="ECO:0000313" key="2">
    <source>
        <dbReference type="Proteomes" id="UP000076842"/>
    </source>
</evidence>
<protein>
    <submittedName>
        <fullName evidence="1">Uncharacterized protein</fullName>
    </submittedName>
</protein>
<accession>A0A165EP82</accession>
<name>A0A165EP82_9BASI</name>
<proteinExistence type="predicted"/>
<evidence type="ECO:0000313" key="1">
    <source>
        <dbReference type="EMBL" id="KZT55259.1"/>
    </source>
</evidence>
<sequence length="130" mass="14860">MLSEPIFAPVFPRLRFLEVDLSSLEGIEVATLLIHPNLGGIEIRDCLYGSILNNVPKPKWFSKLMDFQAKLTEARNLIDFSYAHGHVYSRHDFSAAPIFAHFRNLKAVHFWKLHLDQPIASDLISIPYLS</sequence>
<reference evidence="1 2" key="1">
    <citation type="journal article" date="2016" name="Mol. Biol. Evol.">
        <title>Comparative Genomics of Early-Diverging Mushroom-Forming Fungi Provides Insights into the Origins of Lignocellulose Decay Capabilities.</title>
        <authorList>
            <person name="Nagy L.G."/>
            <person name="Riley R."/>
            <person name="Tritt A."/>
            <person name="Adam C."/>
            <person name="Daum C."/>
            <person name="Floudas D."/>
            <person name="Sun H."/>
            <person name="Yadav J.S."/>
            <person name="Pangilinan J."/>
            <person name="Larsson K.H."/>
            <person name="Matsuura K."/>
            <person name="Barry K."/>
            <person name="Labutti K."/>
            <person name="Kuo R."/>
            <person name="Ohm R.A."/>
            <person name="Bhattacharya S.S."/>
            <person name="Shirouzu T."/>
            <person name="Yoshinaga Y."/>
            <person name="Martin F.M."/>
            <person name="Grigoriev I.V."/>
            <person name="Hibbett D.S."/>
        </authorList>
    </citation>
    <scope>NUCLEOTIDE SEQUENCE [LARGE SCALE GENOMIC DNA]</scope>
    <source>
        <strain evidence="1 2">HHB12733</strain>
    </source>
</reference>
<gene>
    <name evidence="1" type="ORF">CALCODRAFT_357442</name>
</gene>
<dbReference type="InParanoid" id="A0A165EP82"/>
<organism evidence="1 2">
    <name type="scientific">Calocera cornea HHB12733</name>
    <dbReference type="NCBI Taxonomy" id="1353952"/>
    <lineage>
        <taxon>Eukaryota</taxon>
        <taxon>Fungi</taxon>
        <taxon>Dikarya</taxon>
        <taxon>Basidiomycota</taxon>
        <taxon>Agaricomycotina</taxon>
        <taxon>Dacrymycetes</taxon>
        <taxon>Dacrymycetales</taxon>
        <taxon>Dacrymycetaceae</taxon>
        <taxon>Calocera</taxon>
    </lineage>
</organism>